<dbReference type="EMBL" id="LSNE01000005">
    <property type="protein sequence ID" value="KXI29372.1"/>
    <property type="molecule type" value="Genomic_DNA"/>
</dbReference>
<evidence type="ECO:0000313" key="1">
    <source>
        <dbReference type="EMBL" id="KXI29372.1"/>
    </source>
</evidence>
<accession>A0A136A2B6</accession>
<reference evidence="2" key="1">
    <citation type="submission" date="2016-02" db="EMBL/GenBank/DDBJ databases">
        <authorList>
            <person name="Schultz-Johansen M."/>
            <person name="Glaring M.A."/>
            <person name="Bech P.K."/>
            <person name="Stougaard P."/>
        </authorList>
    </citation>
    <scope>NUCLEOTIDE SEQUENCE [LARGE SCALE GENOMIC DNA]</scope>
    <source>
        <strain evidence="2">S66</strain>
    </source>
</reference>
<comment type="caution">
    <text evidence="1">The sequence shown here is derived from an EMBL/GenBank/DDBJ whole genome shotgun (WGS) entry which is preliminary data.</text>
</comment>
<keyword evidence="2" id="KW-1185">Reference proteome</keyword>
<dbReference type="AlphaFoldDB" id="A0A136A2B6"/>
<organism evidence="1 2">
    <name type="scientific">Paraglaciecola hydrolytica</name>
    <dbReference type="NCBI Taxonomy" id="1799789"/>
    <lineage>
        <taxon>Bacteria</taxon>
        <taxon>Pseudomonadati</taxon>
        <taxon>Pseudomonadota</taxon>
        <taxon>Gammaproteobacteria</taxon>
        <taxon>Alteromonadales</taxon>
        <taxon>Alteromonadaceae</taxon>
        <taxon>Paraglaciecola</taxon>
    </lineage>
</organism>
<dbReference type="RefSeq" id="WP_068376725.1">
    <property type="nucleotide sequence ID" value="NZ_LSNE01000005.1"/>
</dbReference>
<sequence length="227" mass="24827">MQYFSNIISTTKLLPFIVTSLIFLSNASYASLMSIGSNGVVLEVDDLNGQLVGAYNIGVNNRTGLYDVTFLSDTFENAHPNGVLAKDMDESFEFSWALAIEVFYRLGFDNKYGANPELTNGCEGENYCFLFTAHQEMGTVDIELWDIVNLADDYLGNGGSFVDIGVGNFNVIEDATNVRNFFAWAVWSESKGLVTAAVTEPSSLAVLLLGFIGLIMNSTKSKKSQLL</sequence>
<protein>
    <recommendedName>
        <fullName evidence="3">PEP-CTERM protein-sorting domain-containing protein</fullName>
    </recommendedName>
</protein>
<name>A0A136A2B6_9ALTE</name>
<gene>
    <name evidence="1" type="ORF">AX660_14645</name>
</gene>
<dbReference type="OrthoDB" id="6388936at2"/>
<evidence type="ECO:0000313" key="2">
    <source>
        <dbReference type="Proteomes" id="UP000070299"/>
    </source>
</evidence>
<dbReference type="Proteomes" id="UP000070299">
    <property type="component" value="Unassembled WGS sequence"/>
</dbReference>
<proteinExistence type="predicted"/>
<evidence type="ECO:0008006" key="3">
    <source>
        <dbReference type="Google" id="ProtNLM"/>
    </source>
</evidence>